<dbReference type="GO" id="GO:0006508">
    <property type="term" value="P:proteolysis"/>
    <property type="evidence" value="ECO:0007669"/>
    <property type="project" value="InterPro"/>
</dbReference>
<dbReference type="PROSITE" id="PS50215">
    <property type="entry name" value="ADAM_MEPRO"/>
    <property type="match status" value="1"/>
</dbReference>
<dbReference type="Pfam" id="PF08516">
    <property type="entry name" value="ADAM_CR"/>
    <property type="match status" value="1"/>
</dbReference>
<dbReference type="InterPro" id="IPR002870">
    <property type="entry name" value="Peptidase_M12B_N"/>
</dbReference>
<dbReference type="InterPro" id="IPR001762">
    <property type="entry name" value="Disintegrin_dom"/>
</dbReference>
<dbReference type="FunFam" id="4.10.70.10:FF:000003">
    <property type="entry name" value="Disintegrin and metalloproteinase domain-containing protein 17"/>
    <property type="match status" value="1"/>
</dbReference>
<dbReference type="GO" id="GO:0004222">
    <property type="term" value="F:metalloendopeptidase activity"/>
    <property type="evidence" value="ECO:0007669"/>
    <property type="project" value="InterPro"/>
</dbReference>
<evidence type="ECO:0000256" key="1">
    <source>
        <dbReference type="ARBA" id="ARBA00004167"/>
    </source>
</evidence>
<dbReference type="GO" id="GO:0007339">
    <property type="term" value="P:binding of sperm to zona pellucida"/>
    <property type="evidence" value="ECO:0007669"/>
    <property type="project" value="TreeGrafter"/>
</dbReference>
<dbReference type="FunFam" id="3.40.390.10:FF:000002">
    <property type="entry name" value="Disintegrin and metalloproteinase domain-containing protein 22"/>
    <property type="match status" value="1"/>
</dbReference>
<keyword evidence="9" id="KW-1185">Reference proteome</keyword>
<dbReference type="GO" id="GO:0008584">
    <property type="term" value="P:male gonad development"/>
    <property type="evidence" value="ECO:0007669"/>
    <property type="project" value="TreeGrafter"/>
</dbReference>
<dbReference type="PANTHER" id="PTHR11905">
    <property type="entry name" value="ADAM A DISINTEGRIN AND METALLOPROTEASE DOMAIN"/>
    <property type="match status" value="1"/>
</dbReference>
<dbReference type="GO" id="GO:1990913">
    <property type="term" value="C:sperm head plasma membrane"/>
    <property type="evidence" value="ECO:0007669"/>
    <property type="project" value="TreeGrafter"/>
</dbReference>
<feature type="binding site" evidence="4">
    <location>
        <position position="315"/>
    </location>
    <ligand>
        <name>Zn(2+)</name>
        <dbReference type="ChEBI" id="CHEBI:29105"/>
        <note>catalytic</note>
    </ligand>
</feature>
<keyword evidence="2 3" id="KW-1015">Disulfide bond</keyword>
<dbReference type="InterPro" id="IPR018358">
    <property type="entry name" value="Disintegrin_CS"/>
</dbReference>
<keyword evidence="4" id="KW-0862">Zinc</keyword>
<dbReference type="GO" id="GO:0046872">
    <property type="term" value="F:metal ion binding"/>
    <property type="evidence" value="ECO:0007669"/>
    <property type="project" value="UniProtKB-KW"/>
</dbReference>
<dbReference type="PROSITE" id="PS50214">
    <property type="entry name" value="DISINTEGRIN_2"/>
    <property type="match status" value="1"/>
</dbReference>
<feature type="active site" evidence="4">
    <location>
        <position position="306"/>
    </location>
</feature>
<dbReference type="InterPro" id="IPR006586">
    <property type="entry name" value="ADAM_Cys-rich"/>
</dbReference>
<dbReference type="GO" id="GO:0009897">
    <property type="term" value="C:external side of plasma membrane"/>
    <property type="evidence" value="ECO:0007669"/>
    <property type="project" value="TreeGrafter"/>
</dbReference>
<dbReference type="SUPFAM" id="SSF55486">
    <property type="entry name" value="Metalloproteases ('zincins'), catalytic domain"/>
    <property type="match status" value="1"/>
</dbReference>
<evidence type="ECO:0000313" key="8">
    <source>
        <dbReference type="EMBL" id="ELV11197.1"/>
    </source>
</evidence>
<sequence>MDLSYYSSYEIVIPKSLTTRRSEDPVERASYMLFMGGQKQLVHLKVKREYVVNNFPVYSYHDGVLGQETPFISRDCHYEGYIEGVPGSFVSVNTCSGLRGILIKEEHAYGIEPLNSSKQFEHVLYTTAQQARASCSVTSKGSRAASTSRQQGSRKPHNLQAPSYLWSHTKYVEMFVVVNNQRFQMWGSSVNETVQGVVDIVALANSFTRAINTQVVLAGVEIWTEGDLIEVPEDLHATLRNFNSWRQEQLSQRVKHDVAHMIVGHHPGETMGQAFLNGACSSGFAAAVEAFHHEDVLLSAALLVHELGHNLGIPHDQSACICDDKHFCLMHESIAKESGFSNCSSDYFYQFLREHRGACLFNKPWHKGRKRRDSNCGNGIVELPEQCDCGNNCDQNPCCDSSCHFIGKAQCSDGLCCFQCEFSRKGSMCRDVATPCDLPEFCDGESSACPADSYKQDDTVCHNNHYCAKGFCLDPSSQCSHLFGAGAVSAPQECYTSFNKKGNRFGNCGQNADKSQYVPCSDDDILCGKLICTSLKHVPTVKKTYSAIQVPHGGDWCWSMDAYDNTDISDEGDVLSGTYCGPDKVCVNSTCTIKTKDARPVGLHL</sequence>
<dbReference type="EMBL" id="KB365650">
    <property type="protein sequence ID" value="ELV11197.1"/>
    <property type="molecule type" value="Genomic_DNA"/>
</dbReference>
<protein>
    <submittedName>
        <fullName evidence="8">Disintegrin and metalloproteinase domain-containing protein 1</fullName>
    </submittedName>
</protein>
<feature type="binding site" evidence="4">
    <location>
        <position position="309"/>
    </location>
    <ligand>
        <name>Zn(2+)</name>
        <dbReference type="ChEBI" id="CHEBI:29105"/>
        <note>catalytic</note>
    </ligand>
</feature>
<dbReference type="SUPFAM" id="SSF57552">
    <property type="entry name" value="Blood coagulation inhibitor (disintegrin)"/>
    <property type="match status" value="1"/>
</dbReference>
<dbReference type="PANTHER" id="PTHR11905:SF120">
    <property type="entry name" value="DISINTEGRIN AND METALLOPROTEINASE DOMAIN-CONTAINING PROTEIN 1A"/>
    <property type="match status" value="1"/>
</dbReference>
<dbReference type="InterPro" id="IPR036436">
    <property type="entry name" value="Disintegrin_dom_sf"/>
</dbReference>
<feature type="disulfide bond" evidence="3">
    <location>
        <begin position="429"/>
        <end position="449"/>
    </location>
</feature>
<evidence type="ECO:0000259" key="6">
    <source>
        <dbReference type="PROSITE" id="PS50214"/>
    </source>
</evidence>
<feature type="domain" description="Peptidase M12B" evidence="7">
    <location>
        <begin position="170"/>
        <end position="364"/>
    </location>
</feature>
<name>L8Y4K9_TUPCH</name>
<dbReference type="Gene3D" id="3.40.390.10">
    <property type="entry name" value="Collagenase (Catalytic Domain)"/>
    <property type="match status" value="1"/>
</dbReference>
<reference evidence="9" key="2">
    <citation type="journal article" date="2013" name="Nat. Commun.">
        <title>Genome of the Chinese tree shrew.</title>
        <authorList>
            <person name="Fan Y."/>
            <person name="Huang Z.Y."/>
            <person name="Cao C.C."/>
            <person name="Chen C.S."/>
            <person name="Chen Y.X."/>
            <person name="Fan D.D."/>
            <person name="He J."/>
            <person name="Hou H.L."/>
            <person name="Hu L."/>
            <person name="Hu X.T."/>
            <person name="Jiang X.T."/>
            <person name="Lai R."/>
            <person name="Lang Y.S."/>
            <person name="Liang B."/>
            <person name="Liao S.G."/>
            <person name="Mu D."/>
            <person name="Ma Y.Y."/>
            <person name="Niu Y.Y."/>
            <person name="Sun X.Q."/>
            <person name="Xia J.Q."/>
            <person name="Xiao J."/>
            <person name="Xiong Z.Q."/>
            <person name="Xu L."/>
            <person name="Yang L."/>
            <person name="Zhang Y."/>
            <person name="Zhao W."/>
            <person name="Zhao X.D."/>
            <person name="Zheng Y.T."/>
            <person name="Zhou J.M."/>
            <person name="Zhu Y.B."/>
            <person name="Zhang G.J."/>
            <person name="Wang J."/>
            <person name="Yao Y.G."/>
        </authorList>
    </citation>
    <scope>NUCLEOTIDE SEQUENCE [LARGE SCALE GENOMIC DNA]</scope>
</reference>
<dbReference type="Proteomes" id="UP000011518">
    <property type="component" value="Unassembled WGS sequence"/>
</dbReference>
<organism evidence="8 9">
    <name type="scientific">Tupaia chinensis</name>
    <name type="common">Chinese tree shrew</name>
    <name type="synonym">Tupaia belangeri chinensis</name>
    <dbReference type="NCBI Taxonomy" id="246437"/>
    <lineage>
        <taxon>Eukaryota</taxon>
        <taxon>Metazoa</taxon>
        <taxon>Chordata</taxon>
        <taxon>Craniata</taxon>
        <taxon>Vertebrata</taxon>
        <taxon>Euteleostomi</taxon>
        <taxon>Mammalia</taxon>
        <taxon>Eutheria</taxon>
        <taxon>Euarchontoglires</taxon>
        <taxon>Scandentia</taxon>
        <taxon>Tupaiidae</taxon>
        <taxon>Tupaia</taxon>
    </lineage>
</organism>
<dbReference type="InterPro" id="IPR024079">
    <property type="entry name" value="MetalloPept_cat_dom_sf"/>
</dbReference>
<evidence type="ECO:0000256" key="5">
    <source>
        <dbReference type="SAM" id="MobiDB-lite"/>
    </source>
</evidence>
<reference evidence="9" key="1">
    <citation type="submission" date="2012-07" db="EMBL/GenBank/DDBJ databases">
        <title>Genome of the Chinese tree shrew, a rising model animal genetically related to primates.</title>
        <authorList>
            <person name="Zhang G."/>
            <person name="Fan Y."/>
            <person name="Yao Y."/>
            <person name="Huang Z."/>
        </authorList>
    </citation>
    <scope>NUCLEOTIDE SEQUENCE [LARGE SCALE GENOMIC DNA]</scope>
</reference>
<dbReference type="SMART" id="SM00608">
    <property type="entry name" value="ACR"/>
    <property type="match status" value="1"/>
</dbReference>
<dbReference type="MEROPS" id="M12.201"/>
<dbReference type="InParanoid" id="L8Y4K9"/>
<feature type="region of interest" description="Disordered" evidence="5">
    <location>
        <begin position="136"/>
        <end position="159"/>
    </location>
</feature>
<accession>L8Y4K9</accession>
<dbReference type="PROSITE" id="PS00427">
    <property type="entry name" value="DISINTEGRIN_1"/>
    <property type="match status" value="1"/>
</dbReference>
<dbReference type="InterPro" id="IPR001590">
    <property type="entry name" value="Peptidase_M12B"/>
</dbReference>
<dbReference type="SMART" id="SM00050">
    <property type="entry name" value="DISIN"/>
    <property type="match status" value="1"/>
</dbReference>
<comment type="subcellular location">
    <subcellularLocation>
        <location evidence="1">Membrane</location>
        <topology evidence="1">Single-pass membrane protein</topology>
    </subcellularLocation>
</comment>
<evidence type="ECO:0000313" key="9">
    <source>
        <dbReference type="Proteomes" id="UP000011518"/>
    </source>
</evidence>
<comment type="caution">
    <text evidence="4">Lacks conserved residue(s) required for the propagation of feature annotation.</text>
</comment>
<keyword evidence="8" id="KW-0401">Integrin</keyword>
<feature type="domain" description="Disintegrin" evidence="6">
    <location>
        <begin position="373"/>
        <end position="457"/>
    </location>
</feature>
<dbReference type="Gene3D" id="4.10.70.10">
    <property type="entry name" value="Disintegrin domain"/>
    <property type="match status" value="1"/>
</dbReference>
<dbReference type="CDD" id="cd04269">
    <property type="entry name" value="ZnMc_adamalysin_II_like"/>
    <property type="match status" value="1"/>
</dbReference>
<feature type="compositionally biased region" description="Polar residues" evidence="5">
    <location>
        <begin position="136"/>
        <end position="151"/>
    </location>
</feature>
<evidence type="ECO:0000256" key="2">
    <source>
        <dbReference type="ARBA" id="ARBA00023157"/>
    </source>
</evidence>
<dbReference type="Pfam" id="PF00200">
    <property type="entry name" value="Disintegrin"/>
    <property type="match status" value="1"/>
</dbReference>
<dbReference type="PRINTS" id="PR00289">
    <property type="entry name" value="DISINTEGRIN"/>
</dbReference>
<proteinExistence type="predicted"/>
<evidence type="ECO:0000256" key="4">
    <source>
        <dbReference type="PROSITE-ProRule" id="PRU00276"/>
    </source>
</evidence>
<evidence type="ECO:0000259" key="7">
    <source>
        <dbReference type="PROSITE" id="PS50215"/>
    </source>
</evidence>
<keyword evidence="4" id="KW-0479">Metal-binding</keyword>
<evidence type="ECO:0000256" key="3">
    <source>
        <dbReference type="PROSITE-ProRule" id="PRU00068"/>
    </source>
</evidence>
<dbReference type="AlphaFoldDB" id="L8Y4K9"/>
<dbReference type="Pfam" id="PF01421">
    <property type="entry name" value="Reprolysin"/>
    <property type="match status" value="1"/>
</dbReference>
<feature type="binding site" evidence="4">
    <location>
        <position position="305"/>
    </location>
    <ligand>
        <name>Zn(2+)</name>
        <dbReference type="ChEBI" id="CHEBI:29105"/>
        <note>catalytic</note>
    </ligand>
</feature>
<dbReference type="GO" id="GO:0007229">
    <property type="term" value="P:integrin-mediated signaling pathway"/>
    <property type="evidence" value="ECO:0007669"/>
    <property type="project" value="UniProtKB-KW"/>
</dbReference>
<gene>
    <name evidence="8" type="ORF">TREES_T100001339</name>
</gene>
<dbReference type="Pfam" id="PF01562">
    <property type="entry name" value="Pep_M12B_propep"/>
    <property type="match status" value="1"/>
</dbReference>
<dbReference type="InterPro" id="IPR034027">
    <property type="entry name" value="Reprolysin_adamalysin"/>
</dbReference>